<dbReference type="SUPFAM" id="SSF53335">
    <property type="entry name" value="S-adenosyl-L-methionine-dependent methyltransferases"/>
    <property type="match status" value="1"/>
</dbReference>
<keyword evidence="2" id="KW-1185">Reference proteome</keyword>
<accession>A0A1Y1ZLV2</accession>
<name>A0A1Y1ZLV2_9PLEO</name>
<dbReference type="GO" id="GO:0008168">
    <property type="term" value="F:methyltransferase activity"/>
    <property type="evidence" value="ECO:0007669"/>
    <property type="project" value="UniProtKB-KW"/>
</dbReference>
<reference evidence="1 2" key="1">
    <citation type="submission" date="2016-07" db="EMBL/GenBank/DDBJ databases">
        <title>Pervasive Adenine N6-methylation of Active Genes in Fungi.</title>
        <authorList>
            <consortium name="DOE Joint Genome Institute"/>
            <person name="Mondo S.J."/>
            <person name="Dannebaum R.O."/>
            <person name="Kuo R.C."/>
            <person name="Labutti K."/>
            <person name="Haridas S."/>
            <person name="Kuo A."/>
            <person name="Salamov A."/>
            <person name="Ahrendt S.R."/>
            <person name="Lipzen A."/>
            <person name="Sullivan W."/>
            <person name="Andreopoulos W.B."/>
            <person name="Clum A."/>
            <person name="Lindquist E."/>
            <person name="Daum C."/>
            <person name="Ramamoorthy G.K."/>
            <person name="Gryganskyi A."/>
            <person name="Culley D."/>
            <person name="Magnuson J.K."/>
            <person name="James T.Y."/>
            <person name="O'Malley M.A."/>
            <person name="Stajich J.E."/>
            <person name="Spatafora J.W."/>
            <person name="Visel A."/>
            <person name="Grigoriev I.V."/>
        </authorList>
    </citation>
    <scope>NUCLEOTIDE SEQUENCE [LARGE SCALE GENOMIC DNA]</scope>
    <source>
        <strain evidence="1 2">CBS 115471</strain>
    </source>
</reference>
<sequence>MVTTIEAEAIEIDPQTQVVNDDGSSFADFTDELNSFTTSVTGSISKYPFENGRRYHAFKSGTYPLPNDELEAERMNVVHHMLKKAIGDRLFVAPVPEPHRILDVGTGTGIWAIEMGDAHPQAEILGNDLSPIQPSWVPPNVRFEVDDFESDWAFSTPFDFIFLRTLYFSVADWPRLVKQAYNGVKPGGWVEFQELDLQYYSEDGSFKDSSAMAGWLKILLDSSRNAGRDPCPGPKVEGWVKEAGFRNVVHQKIKVPIGPWAKEKRQKDIGLFNLVQTLDGLEGFSMRLFTNVLGWRPEEVEVMCSKVRVELKSKSNHVMYDLHVVYAQKPE</sequence>
<comment type="caution">
    <text evidence="1">The sequence shown here is derived from an EMBL/GenBank/DDBJ whole genome shotgun (WGS) entry which is preliminary data.</text>
</comment>
<dbReference type="PANTHER" id="PTHR43591">
    <property type="entry name" value="METHYLTRANSFERASE"/>
    <property type="match status" value="1"/>
</dbReference>
<keyword evidence="1" id="KW-0808">Transferase</keyword>
<keyword evidence="1" id="KW-0489">Methyltransferase</keyword>
<dbReference type="AlphaFoldDB" id="A0A1Y1ZLV2"/>
<dbReference type="OrthoDB" id="2013972at2759"/>
<dbReference type="InterPro" id="IPR029063">
    <property type="entry name" value="SAM-dependent_MTases_sf"/>
</dbReference>
<protein>
    <submittedName>
        <fullName evidence="1">S-adenosyl-L-methionine-dependent methyltransferase</fullName>
    </submittedName>
</protein>
<evidence type="ECO:0000313" key="1">
    <source>
        <dbReference type="EMBL" id="ORY11164.1"/>
    </source>
</evidence>
<gene>
    <name evidence="1" type="ORF">BCR34DRAFT_601613</name>
</gene>
<dbReference type="PANTHER" id="PTHR43591:SF10">
    <property type="entry name" value="ABC TRANSMEMBRANE TYPE-1 DOMAIN-CONTAINING PROTEIN-RELATED"/>
    <property type="match status" value="1"/>
</dbReference>
<dbReference type="STRING" id="1231657.A0A1Y1ZLV2"/>
<dbReference type="Proteomes" id="UP000193144">
    <property type="component" value="Unassembled WGS sequence"/>
</dbReference>
<dbReference type="EMBL" id="MCFA01000064">
    <property type="protein sequence ID" value="ORY11164.1"/>
    <property type="molecule type" value="Genomic_DNA"/>
</dbReference>
<evidence type="ECO:0000313" key="2">
    <source>
        <dbReference type="Proteomes" id="UP000193144"/>
    </source>
</evidence>
<dbReference type="Pfam" id="PF13489">
    <property type="entry name" value="Methyltransf_23"/>
    <property type="match status" value="1"/>
</dbReference>
<dbReference type="CDD" id="cd02440">
    <property type="entry name" value="AdoMet_MTases"/>
    <property type="match status" value="1"/>
</dbReference>
<dbReference type="GO" id="GO:0032259">
    <property type="term" value="P:methylation"/>
    <property type="evidence" value="ECO:0007669"/>
    <property type="project" value="UniProtKB-KW"/>
</dbReference>
<organism evidence="1 2">
    <name type="scientific">Clohesyomyces aquaticus</name>
    <dbReference type="NCBI Taxonomy" id="1231657"/>
    <lineage>
        <taxon>Eukaryota</taxon>
        <taxon>Fungi</taxon>
        <taxon>Dikarya</taxon>
        <taxon>Ascomycota</taxon>
        <taxon>Pezizomycotina</taxon>
        <taxon>Dothideomycetes</taxon>
        <taxon>Pleosporomycetidae</taxon>
        <taxon>Pleosporales</taxon>
        <taxon>Lindgomycetaceae</taxon>
        <taxon>Clohesyomyces</taxon>
    </lineage>
</organism>
<dbReference type="Gene3D" id="3.40.50.150">
    <property type="entry name" value="Vaccinia Virus protein VP39"/>
    <property type="match status" value="1"/>
</dbReference>
<proteinExistence type="predicted"/>